<feature type="non-terminal residue" evidence="1">
    <location>
        <position position="1"/>
    </location>
</feature>
<evidence type="ECO:0008006" key="3">
    <source>
        <dbReference type="Google" id="ProtNLM"/>
    </source>
</evidence>
<feature type="non-terminal residue" evidence="1">
    <location>
        <position position="111"/>
    </location>
</feature>
<gene>
    <name evidence="1" type="ORF">BLA29_014758</name>
</gene>
<accession>A0A1Y3BNR7</accession>
<protein>
    <recommendedName>
        <fullName evidence="3">C-type lectin domain-containing protein</fullName>
    </recommendedName>
</protein>
<keyword evidence="2" id="KW-1185">Reference proteome</keyword>
<organism evidence="1 2">
    <name type="scientific">Euroglyphus maynei</name>
    <name type="common">Mayne's house dust mite</name>
    <dbReference type="NCBI Taxonomy" id="6958"/>
    <lineage>
        <taxon>Eukaryota</taxon>
        <taxon>Metazoa</taxon>
        <taxon>Ecdysozoa</taxon>
        <taxon>Arthropoda</taxon>
        <taxon>Chelicerata</taxon>
        <taxon>Arachnida</taxon>
        <taxon>Acari</taxon>
        <taxon>Acariformes</taxon>
        <taxon>Sarcoptiformes</taxon>
        <taxon>Astigmata</taxon>
        <taxon>Psoroptidia</taxon>
        <taxon>Analgoidea</taxon>
        <taxon>Pyroglyphidae</taxon>
        <taxon>Pyroglyphinae</taxon>
        <taxon>Euroglyphus</taxon>
    </lineage>
</organism>
<dbReference type="Proteomes" id="UP000194236">
    <property type="component" value="Unassembled WGS sequence"/>
</dbReference>
<proteinExistence type="predicted"/>
<dbReference type="EMBL" id="MUJZ01016555">
    <property type="protein sequence ID" value="OTF80785.1"/>
    <property type="molecule type" value="Genomic_DNA"/>
</dbReference>
<evidence type="ECO:0000313" key="2">
    <source>
        <dbReference type="Proteomes" id="UP000194236"/>
    </source>
</evidence>
<dbReference type="AlphaFoldDB" id="A0A1Y3BNR7"/>
<dbReference type="InterPro" id="IPR016187">
    <property type="entry name" value="CTDL_fold"/>
</dbReference>
<dbReference type="SUPFAM" id="SSF56436">
    <property type="entry name" value="C-type lectin-like"/>
    <property type="match status" value="1"/>
</dbReference>
<sequence>RDSFYLIPVQFEPFYSGNWSVLSGSCYGGYQKIADTCFVYVGGRMTYDLARKFCGKDNSSMPFIRASNQEELMRYIYLQQPLYNRRRHPVWVQSFDVPIGSCSVLIDGHVR</sequence>
<name>A0A1Y3BNR7_EURMA</name>
<evidence type="ECO:0000313" key="1">
    <source>
        <dbReference type="EMBL" id="OTF80785.1"/>
    </source>
</evidence>
<comment type="caution">
    <text evidence="1">The sequence shown here is derived from an EMBL/GenBank/DDBJ whole genome shotgun (WGS) entry which is preliminary data.</text>
</comment>
<dbReference type="OrthoDB" id="536948at2759"/>
<reference evidence="1 2" key="1">
    <citation type="submission" date="2017-03" db="EMBL/GenBank/DDBJ databases">
        <title>Genome Survey of Euroglyphus maynei.</title>
        <authorList>
            <person name="Arlian L.G."/>
            <person name="Morgan M.S."/>
            <person name="Rider S.D."/>
        </authorList>
    </citation>
    <scope>NUCLEOTIDE SEQUENCE [LARGE SCALE GENOMIC DNA]</scope>
    <source>
        <strain evidence="1">Arlian Lab</strain>
        <tissue evidence="1">Whole body</tissue>
    </source>
</reference>